<keyword evidence="1" id="KW-0812">Transmembrane</keyword>
<proteinExistence type="predicted"/>
<protein>
    <submittedName>
        <fullName evidence="2">Type II secretion system GspH family protein</fullName>
    </submittedName>
</protein>
<dbReference type="EMBL" id="CP076724">
    <property type="protein sequence ID" value="QWV96045.1"/>
    <property type="molecule type" value="Genomic_DNA"/>
</dbReference>
<name>A0ABX8JKQ3_9BACT</name>
<dbReference type="Pfam" id="PF07963">
    <property type="entry name" value="N_methyl"/>
    <property type="match status" value="1"/>
</dbReference>
<feature type="transmembrane region" description="Helical" evidence="1">
    <location>
        <begin position="6"/>
        <end position="27"/>
    </location>
</feature>
<organism evidence="2 3">
    <name type="scientific">Geomonas diazotrophica</name>
    <dbReference type="NCBI Taxonomy" id="2843197"/>
    <lineage>
        <taxon>Bacteria</taxon>
        <taxon>Pseudomonadati</taxon>
        <taxon>Thermodesulfobacteriota</taxon>
        <taxon>Desulfuromonadia</taxon>
        <taxon>Geobacterales</taxon>
        <taxon>Geobacteraceae</taxon>
        <taxon>Geomonas</taxon>
    </lineage>
</organism>
<evidence type="ECO:0000313" key="2">
    <source>
        <dbReference type="EMBL" id="QWV96045.1"/>
    </source>
</evidence>
<dbReference type="Proteomes" id="UP000683493">
    <property type="component" value="Chromosome"/>
</dbReference>
<gene>
    <name evidence="2" type="ORF">KP005_11690</name>
</gene>
<dbReference type="NCBIfam" id="TIGR02532">
    <property type="entry name" value="IV_pilin_GFxxxE"/>
    <property type="match status" value="1"/>
</dbReference>
<evidence type="ECO:0000313" key="3">
    <source>
        <dbReference type="Proteomes" id="UP000683493"/>
    </source>
</evidence>
<evidence type="ECO:0000256" key="1">
    <source>
        <dbReference type="SAM" id="Phobius"/>
    </source>
</evidence>
<reference evidence="2 3" key="1">
    <citation type="submission" date="2021-06" db="EMBL/GenBank/DDBJ databases">
        <title>Gemonas diversity in paddy soil.</title>
        <authorList>
            <person name="Liu G."/>
        </authorList>
    </citation>
    <scope>NUCLEOTIDE SEQUENCE [LARGE SCALE GENOMIC DNA]</scope>
    <source>
        <strain evidence="2 3">RG29</strain>
    </source>
</reference>
<accession>A0ABX8JKQ3</accession>
<keyword evidence="3" id="KW-1185">Reference proteome</keyword>
<keyword evidence="1" id="KW-0472">Membrane</keyword>
<sequence>MKEKGFTIVELVVVMAISGILLGIGMLQFSAMQKKAAVEAEVRTIYSKLTEIRLEAMYTKTPRLVLFNGNQMTIYPADVSTAPPVSVVSLSFPVVVSSSANRVLYDAAGIMNLTERSICVEPGGAPATTGNMDSVVVSAVSSKMGKRRTGGACAPASIDQK</sequence>
<keyword evidence="1" id="KW-1133">Transmembrane helix</keyword>
<dbReference type="InterPro" id="IPR012902">
    <property type="entry name" value="N_methyl_site"/>
</dbReference>